<dbReference type="InterPro" id="IPR051398">
    <property type="entry name" value="Polysacch_Deacetylase"/>
</dbReference>
<feature type="domain" description="NodB homology" evidence="4">
    <location>
        <begin position="88"/>
        <end position="250"/>
    </location>
</feature>
<name>A0A198A5F2_9BACL</name>
<dbReference type="GO" id="GO:0016810">
    <property type="term" value="F:hydrolase activity, acting on carbon-nitrogen (but not peptide) bonds"/>
    <property type="evidence" value="ECO:0007669"/>
    <property type="project" value="InterPro"/>
</dbReference>
<evidence type="ECO:0000256" key="1">
    <source>
        <dbReference type="ARBA" id="ARBA00004613"/>
    </source>
</evidence>
<gene>
    <name evidence="5" type="ORF">A8708_20265</name>
</gene>
<dbReference type="CDD" id="cd10918">
    <property type="entry name" value="CE4_NodB_like_5s_6s"/>
    <property type="match status" value="1"/>
</dbReference>
<dbReference type="PROSITE" id="PS51677">
    <property type="entry name" value="NODB"/>
    <property type="match status" value="1"/>
</dbReference>
<dbReference type="SUPFAM" id="SSF88713">
    <property type="entry name" value="Glycoside hydrolase/deacetylase"/>
    <property type="match status" value="1"/>
</dbReference>
<dbReference type="PANTHER" id="PTHR34216">
    <property type="match status" value="1"/>
</dbReference>
<dbReference type="InterPro" id="IPR002509">
    <property type="entry name" value="NODB_dom"/>
</dbReference>
<dbReference type="Proteomes" id="UP000078454">
    <property type="component" value="Unassembled WGS sequence"/>
</dbReference>
<reference evidence="5 6" key="1">
    <citation type="submission" date="2016-05" db="EMBL/GenBank/DDBJ databases">
        <title>Paenibacillus sp. 1ZS3-15 nov., isolated from the rhizosphere soil.</title>
        <authorList>
            <person name="Zhang X.X."/>
            <person name="Zhang J."/>
        </authorList>
    </citation>
    <scope>NUCLEOTIDE SEQUENCE [LARGE SCALE GENOMIC DNA]</scope>
    <source>
        <strain evidence="5 6">1ZS3-15</strain>
    </source>
</reference>
<dbReference type="GO" id="GO:0005576">
    <property type="term" value="C:extracellular region"/>
    <property type="evidence" value="ECO:0007669"/>
    <property type="project" value="UniProtKB-SubCell"/>
</dbReference>
<dbReference type="STRING" id="1850517.A8708_20265"/>
<feature type="chain" id="PRO_5008277804" description="NodB homology domain-containing protein" evidence="3">
    <location>
        <begin position="27"/>
        <end position="250"/>
    </location>
</feature>
<evidence type="ECO:0000256" key="3">
    <source>
        <dbReference type="SAM" id="SignalP"/>
    </source>
</evidence>
<comment type="subcellular location">
    <subcellularLocation>
        <location evidence="1">Secreted</location>
    </subcellularLocation>
</comment>
<evidence type="ECO:0000259" key="4">
    <source>
        <dbReference type="PROSITE" id="PS51677"/>
    </source>
</evidence>
<dbReference type="Pfam" id="PF01522">
    <property type="entry name" value="Polysacc_deac_1"/>
    <property type="match status" value="1"/>
</dbReference>
<comment type="caution">
    <text evidence="5">The sequence shown here is derived from an EMBL/GenBank/DDBJ whole genome shotgun (WGS) entry which is preliminary data.</text>
</comment>
<dbReference type="EMBL" id="LYPB01000076">
    <property type="protein sequence ID" value="OAS16355.1"/>
    <property type="molecule type" value="Genomic_DNA"/>
</dbReference>
<keyword evidence="2 3" id="KW-0732">Signal</keyword>
<accession>A0A198A5F2</accession>
<evidence type="ECO:0000313" key="5">
    <source>
        <dbReference type="EMBL" id="OAS16355.1"/>
    </source>
</evidence>
<proteinExistence type="predicted"/>
<evidence type="ECO:0000256" key="2">
    <source>
        <dbReference type="ARBA" id="ARBA00022729"/>
    </source>
</evidence>
<feature type="signal peptide" evidence="3">
    <location>
        <begin position="1"/>
        <end position="26"/>
    </location>
</feature>
<keyword evidence="6" id="KW-1185">Reference proteome</keyword>
<dbReference type="GO" id="GO:0005975">
    <property type="term" value="P:carbohydrate metabolic process"/>
    <property type="evidence" value="ECO:0007669"/>
    <property type="project" value="InterPro"/>
</dbReference>
<dbReference type="PROSITE" id="PS51257">
    <property type="entry name" value="PROKAR_LIPOPROTEIN"/>
    <property type="match status" value="1"/>
</dbReference>
<sequence length="250" mass="27844">MNLWKNKLVVLFAALTLACFATPVKAKHGVSIPVLNYHSIGVAPGNTYVLHPDTFARQMDYLAAHHYTPLTLAEFASVLSQKMPSPAHPVLLTFDDGYANNAEVALPILQQHGFPATIYVSTGLVNTPGYLTWPQVRQLSAAGWDIASHTVTHPHLPQLSKKAQREEILAARARIEQELGKPADTFAFPYGEYNRTTMRILRGAKFRYAFTTQPGRASSDQPPLELHRIVVDSQKPFEDWVEQLSEPIPH</sequence>
<evidence type="ECO:0000313" key="6">
    <source>
        <dbReference type="Proteomes" id="UP000078454"/>
    </source>
</evidence>
<dbReference type="RefSeq" id="WP_068667327.1">
    <property type="nucleotide sequence ID" value="NZ_LYPB01000076.1"/>
</dbReference>
<dbReference type="InterPro" id="IPR011330">
    <property type="entry name" value="Glyco_hydro/deAcase_b/a-brl"/>
</dbReference>
<protein>
    <recommendedName>
        <fullName evidence="4">NodB homology domain-containing protein</fullName>
    </recommendedName>
</protein>
<dbReference type="AlphaFoldDB" id="A0A198A5F2"/>
<dbReference type="PANTHER" id="PTHR34216:SF3">
    <property type="entry name" value="POLY-BETA-1,6-N-ACETYL-D-GLUCOSAMINE N-DEACETYLASE"/>
    <property type="match status" value="1"/>
</dbReference>
<dbReference type="Gene3D" id="3.20.20.370">
    <property type="entry name" value="Glycoside hydrolase/deacetylase"/>
    <property type="match status" value="1"/>
</dbReference>
<organism evidence="5 6">
    <name type="scientific">Paenibacillus oryzisoli</name>
    <dbReference type="NCBI Taxonomy" id="1850517"/>
    <lineage>
        <taxon>Bacteria</taxon>
        <taxon>Bacillati</taxon>
        <taxon>Bacillota</taxon>
        <taxon>Bacilli</taxon>
        <taxon>Bacillales</taxon>
        <taxon>Paenibacillaceae</taxon>
        <taxon>Paenibacillus</taxon>
    </lineage>
</organism>